<keyword evidence="2" id="KW-1185">Reference proteome</keyword>
<evidence type="ECO:0000313" key="1">
    <source>
        <dbReference type="EMBL" id="ARV76793.1"/>
    </source>
</evidence>
<dbReference type="EMBL" id="MF042360">
    <property type="protein sequence ID" value="ARV76793.1"/>
    <property type="molecule type" value="Genomic_DNA"/>
</dbReference>
<sequence length="110" mass="12775">MNQKLAEENNNLYQALLVGKEMKHSDNMGKEYYALYNIHGYTVLDWIENKIEELIGSACNKHVSITGIAYDLTEKNVFLVSNVDGDLIYIHKKRFKRFLKKAVQRHTLKG</sequence>
<dbReference type="Proteomes" id="UP000225448">
    <property type="component" value="Segment"/>
</dbReference>
<accession>A0A1Y0SYH2</accession>
<evidence type="ECO:0000313" key="2">
    <source>
        <dbReference type="Proteomes" id="UP000225448"/>
    </source>
</evidence>
<reference evidence="1 2" key="1">
    <citation type="submission" date="2017-05" db="EMBL/GenBank/DDBJ databases">
        <authorList>
            <person name="Song R."/>
            <person name="Chenine A.L."/>
            <person name="Ruprecht R.M."/>
        </authorList>
    </citation>
    <scope>NUCLEOTIDE SEQUENCE [LARGE SCALE GENOMIC DNA]</scope>
</reference>
<gene>
    <name evidence="1" type="ORF">PHABIO_162</name>
</gene>
<proteinExistence type="predicted"/>
<name>A0A1Y0SYH2_9CAUD</name>
<organism evidence="1 2">
    <name type="scientific">Pseudomonas phage Phabio</name>
    <dbReference type="NCBI Taxonomy" id="2006668"/>
    <lineage>
        <taxon>Viruses</taxon>
        <taxon>Duplodnaviria</taxon>
        <taxon>Heunggongvirae</taxon>
        <taxon>Uroviricota</taxon>
        <taxon>Caudoviricetes</taxon>
        <taxon>Chimalliviridae</taxon>
        <taxon>Phabiovirus</taxon>
        <taxon>Phabiovirus phabio</taxon>
    </lineage>
</organism>
<protein>
    <submittedName>
        <fullName evidence="1">Uncharacterized protein</fullName>
    </submittedName>
</protein>